<dbReference type="PANTHER" id="PTHR10272">
    <property type="entry name" value="PLATELET-ACTIVATING FACTOR ACETYLHYDROLASE"/>
    <property type="match status" value="1"/>
</dbReference>
<reference evidence="4" key="1">
    <citation type="submission" date="2022-02" db="EMBL/GenBank/DDBJ databases">
        <title>Fredinandcohnia quinoae sp. nov. isolated from Chenopodium quinoa seeds.</title>
        <authorList>
            <person name="Saati-Santamaria Z."/>
            <person name="Flores-Felix J.D."/>
            <person name="Igual J.M."/>
            <person name="Velazquez E."/>
            <person name="Garcia-Fraile P."/>
            <person name="Martinez-Molina E."/>
        </authorList>
    </citation>
    <scope>NUCLEOTIDE SEQUENCE</scope>
    <source>
        <strain evidence="4">SECRCQ15</strain>
    </source>
</reference>
<keyword evidence="1" id="KW-0378">Hydrolase</keyword>
<dbReference type="RefSeq" id="WP_240254778.1">
    <property type="nucleotide sequence ID" value="NZ_JAKTTI010000010.1"/>
</dbReference>
<protein>
    <recommendedName>
        <fullName evidence="6">1-alkyl-2-acetylglycerophosphocholine esterase</fullName>
    </recommendedName>
</protein>
<evidence type="ECO:0000256" key="3">
    <source>
        <dbReference type="ARBA" id="ARBA00023098"/>
    </source>
</evidence>
<evidence type="ECO:0000313" key="5">
    <source>
        <dbReference type="Proteomes" id="UP001431131"/>
    </source>
</evidence>
<gene>
    <name evidence="4" type="ORF">MJG50_08620</name>
</gene>
<evidence type="ECO:0000313" key="4">
    <source>
        <dbReference type="EMBL" id="MCH1625387.1"/>
    </source>
</evidence>
<comment type="caution">
    <text evidence="4">The sequence shown here is derived from an EMBL/GenBank/DDBJ whole genome shotgun (WGS) entry which is preliminary data.</text>
</comment>
<dbReference type="PANTHER" id="PTHR10272:SF0">
    <property type="entry name" value="PLATELET-ACTIVATING FACTOR ACETYLHYDROLASE"/>
    <property type="match status" value="1"/>
</dbReference>
<evidence type="ECO:0008006" key="6">
    <source>
        <dbReference type="Google" id="ProtNLM"/>
    </source>
</evidence>
<dbReference type="Pfam" id="PF03403">
    <property type="entry name" value="PAF-AH_p_II"/>
    <property type="match status" value="2"/>
</dbReference>
<evidence type="ECO:0000256" key="2">
    <source>
        <dbReference type="ARBA" id="ARBA00022963"/>
    </source>
</evidence>
<name>A0AAW5E673_9BACI</name>
<organism evidence="4 5">
    <name type="scientific">Fredinandcohnia quinoae</name>
    <dbReference type="NCBI Taxonomy" id="2918902"/>
    <lineage>
        <taxon>Bacteria</taxon>
        <taxon>Bacillati</taxon>
        <taxon>Bacillota</taxon>
        <taxon>Bacilli</taxon>
        <taxon>Bacillales</taxon>
        <taxon>Bacillaceae</taxon>
        <taxon>Fredinandcohnia</taxon>
    </lineage>
</organism>
<proteinExistence type="predicted"/>
<dbReference type="AlphaFoldDB" id="A0AAW5E673"/>
<dbReference type="Proteomes" id="UP001431131">
    <property type="component" value="Unassembled WGS sequence"/>
</dbReference>
<dbReference type="SUPFAM" id="SSF53474">
    <property type="entry name" value="alpha/beta-Hydrolases"/>
    <property type="match status" value="1"/>
</dbReference>
<keyword evidence="2" id="KW-0442">Lipid degradation</keyword>
<keyword evidence="3" id="KW-0443">Lipid metabolism</keyword>
<evidence type="ECO:0000256" key="1">
    <source>
        <dbReference type="ARBA" id="ARBA00022801"/>
    </source>
</evidence>
<sequence>MVSNLKVGRVIKVIDDFDRKEVFDDRKEFHSFPVSIYYPTNENTTNKPLTSLFEPAIEKAIEIFSMVGINEEKLKEVIISIKENAEPVQNTSYPVLLFSPGFGIDRDLYIESISAIVQKGYIVVAISVPYDSFATVFPDGEFIFQAEHFPDDQSQIESRMKDASLVLDHLEKWNQEEFFNGIFDTNRVGVMGHSLGGATVFNLATIDERLSCAVLYDASLFLVDNKIPNIPVLNLRQEASSYEEYLEAISGGDDAQTSEEIARVFIEKQKNMYDFLPASSSFMKVIGANHLSFSTIGRLLSGAETPDVTKTINELTIAFLNDFLKGEKAAYSEWINGKDRPANLVEIDGSGFPVD</sequence>
<dbReference type="InterPro" id="IPR029058">
    <property type="entry name" value="AB_hydrolase_fold"/>
</dbReference>
<keyword evidence="5" id="KW-1185">Reference proteome</keyword>
<dbReference type="EMBL" id="JAKTTI010000010">
    <property type="protein sequence ID" value="MCH1625387.1"/>
    <property type="molecule type" value="Genomic_DNA"/>
</dbReference>
<accession>A0AAW5E673</accession>
<dbReference type="GO" id="GO:0003847">
    <property type="term" value="F:1-alkyl-2-acetylglycerophosphocholine esterase activity"/>
    <property type="evidence" value="ECO:0007669"/>
    <property type="project" value="TreeGrafter"/>
</dbReference>
<dbReference type="GO" id="GO:0016042">
    <property type="term" value="P:lipid catabolic process"/>
    <property type="evidence" value="ECO:0007669"/>
    <property type="project" value="UniProtKB-KW"/>
</dbReference>
<dbReference type="Gene3D" id="3.40.50.1820">
    <property type="entry name" value="alpha/beta hydrolase"/>
    <property type="match status" value="1"/>
</dbReference>